<reference evidence="1" key="1">
    <citation type="submission" date="2013-07" db="EMBL/GenBank/DDBJ databases">
        <title>The genome of an arbuscular mycorrhizal fungus provides insights into the evolution of the oldest plant symbiosis.</title>
        <authorList>
            <consortium name="DOE Joint Genome Institute"/>
            <person name="Tisserant E."/>
            <person name="Malbreil M."/>
            <person name="Kuo A."/>
            <person name="Kohler A."/>
            <person name="Symeonidi A."/>
            <person name="Balestrini R."/>
            <person name="Charron P."/>
            <person name="Duensing N."/>
            <person name="Frei-dit-Frey N."/>
            <person name="Gianinazzi-Pearson V."/>
            <person name="Gilbert B."/>
            <person name="Handa Y."/>
            <person name="Hijri M."/>
            <person name="Kaul R."/>
            <person name="Kawaguchi M."/>
            <person name="Krajinski F."/>
            <person name="Lammers P."/>
            <person name="Lapierre D."/>
            <person name="Masclaux F.G."/>
            <person name="Murat C."/>
            <person name="Morin E."/>
            <person name="Ndikumana S."/>
            <person name="Pagni M."/>
            <person name="Petitpierre D."/>
            <person name="Requena N."/>
            <person name="Rosikiewicz P."/>
            <person name="Riley R."/>
            <person name="Saito K."/>
            <person name="San Clemente H."/>
            <person name="Shapiro H."/>
            <person name="van Tuinen D."/>
            <person name="Becard G."/>
            <person name="Bonfante P."/>
            <person name="Paszkowski U."/>
            <person name="Shachar-Hill Y."/>
            <person name="Young J.P."/>
            <person name="Sanders I.R."/>
            <person name="Henrissat B."/>
            <person name="Rensing S.A."/>
            <person name="Grigoriev I.V."/>
            <person name="Corradi N."/>
            <person name="Roux C."/>
            <person name="Martin F."/>
        </authorList>
    </citation>
    <scope>NUCLEOTIDE SEQUENCE</scope>
    <source>
        <strain evidence="1">DAOM 197198</strain>
    </source>
</reference>
<name>U9SIC1_RHIID</name>
<organism evidence="1">
    <name type="scientific">Rhizophagus irregularis (strain DAOM 181602 / DAOM 197198 / MUCL 43194)</name>
    <name type="common">Arbuscular mycorrhizal fungus</name>
    <name type="synonym">Glomus intraradices</name>
    <dbReference type="NCBI Taxonomy" id="747089"/>
    <lineage>
        <taxon>Eukaryota</taxon>
        <taxon>Fungi</taxon>
        <taxon>Fungi incertae sedis</taxon>
        <taxon>Mucoromycota</taxon>
        <taxon>Glomeromycotina</taxon>
        <taxon>Glomeromycetes</taxon>
        <taxon>Glomerales</taxon>
        <taxon>Glomeraceae</taxon>
        <taxon>Rhizophagus</taxon>
    </lineage>
</organism>
<sequence length="62" mass="6364">MHGENSNKDFPLPLTGPNCETGGIMGVVRHTAKAIQIANASALVEDGNCLEEASKVKVGVGS</sequence>
<dbReference type="AlphaFoldDB" id="U9SIC1"/>
<protein>
    <submittedName>
        <fullName evidence="1">Uncharacterized protein</fullName>
    </submittedName>
</protein>
<accession>U9SIC1</accession>
<gene>
    <name evidence="1" type="ORF">GLOINDRAFT_1427</name>
</gene>
<evidence type="ECO:0000313" key="1">
    <source>
        <dbReference type="EMBL" id="ERZ95599.1"/>
    </source>
</evidence>
<dbReference type="EMBL" id="KI301118">
    <property type="protein sequence ID" value="ERZ95599.1"/>
    <property type="molecule type" value="Genomic_DNA"/>
</dbReference>
<dbReference type="HOGENOM" id="CLU_2905329_0_0_1"/>
<proteinExistence type="predicted"/>